<protein>
    <submittedName>
        <fullName evidence="1">Uncharacterized protein</fullName>
    </submittedName>
</protein>
<keyword evidence="2" id="KW-1185">Reference proteome</keyword>
<organism evidence="1 2">
    <name type="scientific">Saccharopolyspora shandongensis</name>
    <dbReference type="NCBI Taxonomy" id="418495"/>
    <lineage>
        <taxon>Bacteria</taxon>
        <taxon>Bacillati</taxon>
        <taxon>Actinomycetota</taxon>
        <taxon>Actinomycetes</taxon>
        <taxon>Pseudonocardiales</taxon>
        <taxon>Pseudonocardiaceae</taxon>
        <taxon>Saccharopolyspora</taxon>
    </lineage>
</organism>
<proteinExistence type="predicted"/>
<sequence>MAGTDIFDHIAALAYPMPTDPAQCDPPDLIADAQDHVRELREDYAHNLRGAWEAEDWDPLLTEIERVRRQRDEVDRQLRQLIAYGREFVGPRPYPLATLAKAAGLGSHSSARTFYGEDEVAAVAAVTGAKRTSHSRS</sequence>
<dbReference type="AlphaFoldDB" id="A0A1H3GCB5"/>
<dbReference type="EMBL" id="FNOK01000018">
    <property type="protein sequence ID" value="SDY00695.1"/>
    <property type="molecule type" value="Genomic_DNA"/>
</dbReference>
<evidence type="ECO:0000313" key="1">
    <source>
        <dbReference type="EMBL" id="SDY00695.1"/>
    </source>
</evidence>
<dbReference type="Proteomes" id="UP000199529">
    <property type="component" value="Unassembled WGS sequence"/>
</dbReference>
<dbReference type="OrthoDB" id="4317803at2"/>
<accession>A0A1H3GCB5</accession>
<gene>
    <name evidence="1" type="ORF">SAMN05216215_1018117</name>
</gene>
<name>A0A1H3GCB5_9PSEU</name>
<evidence type="ECO:0000313" key="2">
    <source>
        <dbReference type="Proteomes" id="UP000199529"/>
    </source>
</evidence>
<reference evidence="2" key="1">
    <citation type="submission" date="2016-10" db="EMBL/GenBank/DDBJ databases">
        <authorList>
            <person name="Varghese N."/>
            <person name="Submissions S."/>
        </authorList>
    </citation>
    <scope>NUCLEOTIDE SEQUENCE [LARGE SCALE GENOMIC DNA]</scope>
    <source>
        <strain evidence="2">CGMCC 4.3530</strain>
    </source>
</reference>
<dbReference type="RefSeq" id="WP_093267582.1">
    <property type="nucleotide sequence ID" value="NZ_FNOK01000018.1"/>
</dbReference>